<accession>A0A5C3E2G9</accession>
<comment type="subcellular location">
    <subcellularLocation>
        <location evidence="2">Mitochondrion</location>
    </subcellularLocation>
</comment>
<reference evidence="11 12" key="1">
    <citation type="submission" date="2018-03" db="EMBL/GenBank/DDBJ databases">
        <authorList>
            <person name="Guldener U."/>
        </authorList>
    </citation>
    <scope>NUCLEOTIDE SEQUENCE [LARGE SCALE GENOMIC DNA]</scope>
    <source>
        <strain evidence="11 12">NBRC100155</strain>
    </source>
</reference>
<comment type="similarity">
    <text evidence="3">Belongs to the sirtuin family. Class I subfamily.</text>
</comment>
<dbReference type="GO" id="GO:0005634">
    <property type="term" value="C:nucleus"/>
    <property type="evidence" value="ECO:0007669"/>
    <property type="project" value="TreeGrafter"/>
</dbReference>
<dbReference type="PROSITE" id="PS50305">
    <property type="entry name" value="SIRTUIN"/>
    <property type="match status" value="1"/>
</dbReference>
<dbReference type="GO" id="GO:0046872">
    <property type="term" value="F:metal ion binding"/>
    <property type="evidence" value="ECO:0007669"/>
    <property type="project" value="UniProtKB-KW"/>
</dbReference>
<dbReference type="PANTHER" id="PTHR11085:SF9">
    <property type="entry name" value="NAD-DEPENDENT PROTEIN DEACETYLASE SIRTUIN-1"/>
    <property type="match status" value="1"/>
</dbReference>
<dbReference type="Gene3D" id="3.30.1600.10">
    <property type="entry name" value="SIR2/SIRT2 'Small Domain"/>
    <property type="match status" value="1"/>
</dbReference>
<dbReference type="InterPro" id="IPR050134">
    <property type="entry name" value="NAD-dep_sirtuin_deacylases"/>
</dbReference>
<dbReference type="GO" id="GO:0070403">
    <property type="term" value="F:NAD+ binding"/>
    <property type="evidence" value="ECO:0007669"/>
    <property type="project" value="InterPro"/>
</dbReference>
<evidence type="ECO:0000256" key="3">
    <source>
        <dbReference type="ARBA" id="ARBA00006924"/>
    </source>
</evidence>
<gene>
    <name evidence="11" type="ORF">UTRI_01418_B</name>
</gene>
<feature type="region of interest" description="Disordered" evidence="9">
    <location>
        <begin position="539"/>
        <end position="577"/>
    </location>
</feature>
<dbReference type="InterPro" id="IPR026591">
    <property type="entry name" value="Sirtuin_cat_small_dom_sf"/>
</dbReference>
<feature type="binding site" evidence="8">
    <location>
        <position position="329"/>
    </location>
    <ligand>
        <name>Zn(2+)</name>
        <dbReference type="ChEBI" id="CHEBI:29105"/>
    </ligand>
</feature>
<feature type="binding site" evidence="8">
    <location>
        <position position="300"/>
    </location>
    <ligand>
        <name>Zn(2+)</name>
        <dbReference type="ChEBI" id="CHEBI:29105"/>
    </ligand>
</feature>
<dbReference type="InterPro" id="IPR026590">
    <property type="entry name" value="Ssirtuin_cat_dom"/>
</dbReference>
<evidence type="ECO:0000256" key="9">
    <source>
        <dbReference type="SAM" id="MobiDB-lite"/>
    </source>
</evidence>
<protein>
    <submittedName>
        <fullName evidence="11">Related to HST1 - silencing protein</fullName>
    </submittedName>
</protein>
<keyword evidence="6 8" id="KW-0862">Zinc</keyword>
<dbReference type="Pfam" id="PF02146">
    <property type="entry name" value="SIR2"/>
    <property type="match status" value="1"/>
</dbReference>
<feature type="region of interest" description="Disordered" evidence="9">
    <location>
        <begin position="333"/>
        <end position="370"/>
    </location>
</feature>
<name>A0A5C3E2G9_9BASI</name>
<evidence type="ECO:0000256" key="6">
    <source>
        <dbReference type="ARBA" id="ARBA00022833"/>
    </source>
</evidence>
<dbReference type="InterPro" id="IPR029035">
    <property type="entry name" value="DHS-like_NAD/FAD-binding_dom"/>
</dbReference>
<dbReference type="OrthoDB" id="420264at2759"/>
<evidence type="ECO:0000256" key="5">
    <source>
        <dbReference type="ARBA" id="ARBA00022723"/>
    </source>
</evidence>
<organism evidence="11 12">
    <name type="scientific">Ustilago trichophora</name>
    <dbReference type="NCBI Taxonomy" id="86804"/>
    <lineage>
        <taxon>Eukaryota</taxon>
        <taxon>Fungi</taxon>
        <taxon>Dikarya</taxon>
        <taxon>Basidiomycota</taxon>
        <taxon>Ustilaginomycotina</taxon>
        <taxon>Ustilaginomycetes</taxon>
        <taxon>Ustilaginales</taxon>
        <taxon>Ustilaginaceae</taxon>
        <taxon>Ustilago</taxon>
    </lineage>
</organism>
<evidence type="ECO:0000256" key="2">
    <source>
        <dbReference type="ARBA" id="ARBA00004173"/>
    </source>
</evidence>
<keyword evidence="7" id="KW-0520">NAD</keyword>
<feature type="binding site" evidence="8">
    <location>
        <position position="326"/>
    </location>
    <ligand>
        <name>Zn(2+)</name>
        <dbReference type="ChEBI" id="CHEBI:29105"/>
    </ligand>
</feature>
<dbReference type="GO" id="GO:0005739">
    <property type="term" value="C:mitochondrion"/>
    <property type="evidence" value="ECO:0007669"/>
    <property type="project" value="UniProtKB-SubCell"/>
</dbReference>
<evidence type="ECO:0000256" key="1">
    <source>
        <dbReference type="ARBA" id="ARBA00001947"/>
    </source>
</evidence>
<proteinExistence type="inferred from homology"/>
<dbReference type="PANTHER" id="PTHR11085">
    <property type="entry name" value="NAD-DEPENDENT PROTEIN DEACYLASE SIRTUIN-5, MITOCHONDRIAL-RELATED"/>
    <property type="match status" value="1"/>
</dbReference>
<dbReference type="Gene3D" id="3.40.50.1220">
    <property type="entry name" value="TPP-binding domain"/>
    <property type="match status" value="1"/>
</dbReference>
<dbReference type="SUPFAM" id="SSF52467">
    <property type="entry name" value="DHS-like NAD/FAD-binding domain"/>
    <property type="match status" value="1"/>
</dbReference>
<feature type="compositionally biased region" description="Acidic residues" evidence="9">
    <location>
        <begin position="542"/>
        <end position="555"/>
    </location>
</feature>
<keyword evidence="5 8" id="KW-0479">Metal-binding</keyword>
<sequence>MQSNDIRGQPASAVVGSTDIASSHYGPMPPHEPAESSDLAQTSTAPPAEVSCPSMDSEELSALEEMAEGESDSDNEIDRLLDDAAASFPPETVALMVKDLKQRGIVSFLQRYIVPDPSPLRIKHLLLALGIFLPRSIRDSDVPLEVLLPILKTALARILRRREKLPQYNTLSDALSLLSTRKRIMVLSGAGISVSCGIPDFRSKDGIYSQLQSEGRYELDDPQDMFDKQYFLSNPAMFYSFAHRIFPSNFVPSSAHRFIKLIEDRGQLLRNYSQNIDTLEQLAGIQKVLQCHGSFASARCTDPSCGYTCKGSQIAKAIFDQTVPPCPRCEEKKAAEAQSTKPSKKKRKLGNGKSWRPGNDSSDDDDDEDDVTKQAGFGILKPDITFFGEKLSDAFDHALLADREEVDLLIVIGTSLKVAPVSEILGHIPHSIPVILINKTPILHLATDIMLLGDCDRIVEYLCRKLGWHLPSIQPDQDVVGTPAAEEVKEKVELQDDKEAKAEVLAPSGAEGELVEPERLMNSHAWLFEGAEPGRLPALLAEMEEDAEDDEGEHDEGEHDNESDQDAAKTVAAPLQI</sequence>
<feature type="binding site" evidence="8">
    <location>
        <position position="305"/>
    </location>
    <ligand>
        <name>Zn(2+)</name>
        <dbReference type="ChEBI" id="CHEBI:29105"/>
    </ligand>
</feature>
<dbReference type="AlphaFoldDB" id="A0A5C3E2G9"/>
<dbReference type="EMBL" id="OOIN01000008">
    <property type="protein sequence ID" value="SPO24913.1"/>
    <property type="molecule type" value="Genomic_DNA"/>
</dbReference>
<feature type="region of interest" description="Disordered" evidence="9">
    <location>
        <begin position="1"/>
        <end position="74"/>
    </location>
</feature>
<feature type="compositionally biased region" description="Acidic residues" evidence="9">
    <location>
        <begin position="56"/>
        <end position="74"/>
    </location>
</feature>
<feature type="compositionally biased region" description="Acidic residues" evidence="9">
    <location>
        <begin position="361"/>
        <end position="370"/>
    </location>
</feature>
<keyword evidence="12" id="KW-1185">Reference proteome</keyword>
<evidence type="ECO:0000256" key="8">
    <source>
        <dbReference type="PROSITE-ProRule" id="PRU00236"/>
    </source>
</evidence>
<evidence type="ECO:0000313" key="11">
    <source>
        <dbReference type="EMBL" id="SPO24913.1"/>
    </source>
</evidence>
<evidence type="ECO:0000313" key="12">
    <source>
        <dbReference type="Proteomes" id="UP000324022"/>
    </source>
</evidence>
<dbReference type="InterPro" id="IPR003000">
    <property type="entry name" value="Sirtuin"/>
</dbReference>
<dbReference type="GO" id="GO:0046970">
    <property type="term" value="F:histone H4K16 deacetylase activity, NAD-dependent"/>
    <property type="evidence" value="ECO:0007669"/>
    <property type="project" value="TreeGrafter"/>
</dbReference>
<dbReference type="Proteomes" id="UP000324022">
    <property type="component" value="Unassembled WGS sequence"/>
</dbReference>
<feature type="domain" description="Deacetylase sirtuin-type" evidence="10">
    <location>
        <begin position="164"/>
        <end position="469"/>
    </location>
</feature>
<evidence type="ECO:0000256" key="7">
    <source>
        <dbReference type="ARBA" id="ARBA00023027"/>
    </source>
</evidence>
<evidence type="ECO:0000256" key="4">
    <source>
        <dbReference type="ARBA" id="ARBA00022679"/>
    </source>
</evidence>
<comment type="cofactor">
    <cofactor evidence="1">
        <name>Zn(2+)</name>
        <dbReference type="ChEBI" id="CHEBI:29105"/>
    </cofactor>
</comment>
<keyword evidence="4" id="KW-0808">Transferase</keyword>
<evidence type="ECO:0000259" key="10">
    <source>
        <dbReference type="PROSITE" id="PS50305"/>
    </source>
</evidence>
<feature type="active site" description="Proton acceptor" evidence="8">
    <location>
        <position position="292"/>
    </location>
</feature>